<evidence type="ECO:0000256" key="2">
    <source>
        <dbReference type="ARBA" id="ARBA00022898"/>
    </source>
</evidence>
<dbReference type="SUPFAM" id="SSF53686">
    <property type="entry name" value="Tryptophan synthase beta subunit-like PLP-dependent enzymes"/>
    <property type="match status" value="1"/>
</dbReference>
<accession>A0A1I3P3N3</accession>
<dbReference type="EMBL" id="FORO01000016">
    <property type="protein sequence ID" value="SFJ16153.1"/>
    <property type="molecule type" value="Genomic_DNA"/>
</dbReference>
<dbReference type="GO" id="GO:0006567">
    <property type="term" value="P:L-threonine catabolic process"/>
    <property type="evidence" value="ECO:0007669"/>
    <property type="project" value="TreeGrafter"/>
</dbReference>
<dbReference type="GeneID" id="14208203"/>
<evidence type="ECO:0000313" key="7">
    <source>
        <dbReference type="Proteomes" id="UP000182829"/>
    </source>
</evidence>
<evidence type="ECO:0000259" key="5">
    <source>
        <dbReference type="Pfam" id="PF00291"/>
    </source>
</evidence>
<evidence type="ECO:0000313" key="6">
    <source>
        <dbReference type="EMBL" id="SFJ16153.1"/>
    </source>
</evidence>
<keyword evidence="2" id="KW-0663">Pyridoxal phosphate</keyword>
<dbReference type="GO" id="GO:0004794">
    <property type="term" value="F:threonine deaminase activity"/>
    <property type="evidence" value="ECO:0007669"/>
    <property type="project" value="TreeGrafter"/>
</dbReference>
<proteinExistence type="predicted"/>
<dbReference type="RefSeq" id="WP_005579440.1">
    <property type="nucleotide sequence ID" value="NZ_FORO01000016.1"/>
</dbReference>
<comment type="cofactor">
    <cofactor evidence="1">
        <name>pyridoxal 5'-phosphate</name>
        <dbReference type="ChEBI" id="CHEBI:597326"/>
    </cofactor>
</comment>
<dbReference type="Gene3D" id="3.40.50.1100">
    <property type="match status" value="2"/>
</dbReference>
<dbReference type="InterPro" id="IPR001926">
    <property type="entry name" value="TrpB-like_PALP"/>
</dbReference>
<dbReference type="OrthoDB" id="6371at2157"/>
<feature type="domain" description="Tryptophan synthase beta chain-like PALP" evidence="5">
    <location>
        <begin position="17"/>
        <end position="281"/>
    </location>
</feature>
<feature type="region of interest" description="Disordered" evidence="4">
    <location>
        <begin position="1"/>
        <end position="21"/>
    </location>
</feature>
<evidence type="ECO:0000256" key="1">
    <source>
        <dbReference type="ARBA" id="ARBA00001933"/>
    </source>
</evidence>
<dbReference type="InterPro" id="IPR036052">
    <property type="entry name" value="TrpB-like_PALP_sf"/>
</dbReference>
<reference evidence="6 7" key="1">
    <citation type="submission" date="2016-10" db="EMBL/GenBank/DDBJ databases">
        <authorList>
            <person name="de Groot N.N."/>
        </authorList>
    </citation>
    <scope>NUCLEOTIDE SEQUENCE [LARGE SCALE GENOMIC DNA]</scope>
    <source>
        <strain evidence="6 7">SP2</strain>
    </source>
</reference>
<dbReference type="GO" id="GO:0009097">
    <property type="term" value="P:isoleucine biosynthetic process"/>
    <property type="evidence" value="ECO:0007669"/>
    <property type="project" value="TreeGrafter"/>
</dbReference>
<dbReference type="PANTHER" id="PTHR48078">
    <property type="entry name" value="THREONINE DEHYDRATASE, MITOCHONDRIAL-RELATED"/>
    <property type="match status" value="1"/>
</dbReference>
<dbReference type="AlphaFoldDB" id="A0A1I3P3N3"/>
<dbReference type="InterPro" id="IPR050147">
    <property type="entry name" value="Ser/Thr_Dehydratase"/>
</dbReference>
<organism evidence="6 7">
    <name type="scientific">Natronobacterium gregoryi</name>
    <dbReference type="NCBI Taxonomy" id="44930"/>
    <lineage>
        <taxon>Archaea</taxon>
        <taxon>Methanobacteriati</taxon>
        <taxon>Methanobacteriota</taxon>
        <taxon>Stenosarchaea group</taxon>
        <taxon>Halobacteria</taxon>
        <taxon>Halobacteriales</taxon>
        <taxon>Natrialbaceae</taxon>
        <taxon>Natronobacterium</taxon>
    </lineage>
</organism>
<name>A0A1I3P3N3_9EURY</name>
<dbReference type="PANTHER" id="PTHR48078:SF6">
    <property type="entry name" value="L-THREONINE DEHYDRATASE CATABOLIC TDCB"/>
    <property type="match status" value="1"/>
</dbReference>
<dbReference type="GO" id="GO:0006565">
    <property type="term" value="P:L-serine catabolic process"/>
    <property type="evidence" value="ECO:0007669"/>
    <property type="project" value="TreeGrafter"/>
</dbReference>
<dbReference type="Pfam" id="PF00291">
    <property type="entry name" value="PALP"/>
    <property type="match status" value="1"/>
</dbReference>
<dbReference type="GO" id="GO:0003941">
    <property type="term" value="F:L-serine ammonia-lyase activity"/>
    <property type="evidence" value="ECO:0007669"/>
    <property type="project" value="TreeGrafter"/>
</dbReference>
<evidence type="ECO:0000256" key="4">
    <source>
        <dbReference type="SAM" id="MobiDB-lite"/>
    </source>
</evidence>
<sequence>MTNTDVGITDDEGSTMTLGEGRTPLIPSTHDENLYYKHEGLNPSGSFKDRGTALTVSKALEEGIEKLHVCSSGNAALSLAVYTRRAGLECVCHVPEQTSESKKQLMEALGATLVEYDGVYEDIFHELREKDLDGWNVTPGVSNTSLEAYERIAAEILAQVVPEQVIVPCGNGTNLAGIWRGFEKHGESPAMVGVQMKGAAPIKKALEEEKSHAVVEDPGESLAEGIIASESFNCAEATDAITASDGRLEVITETELEAGLRELVREGILPEPTSAAVKPVADRYDGVTVAVVTGSGLKNYTELRELC</sequence>
<dbReference type="OMA" id="VKIRGQG"/>
<protein>
    <submittedName>
        <fullName evidence="6">Threonine synthase-related protein</fullName>
    </submittedName>
</protein>
<gene>
    <name evidence="6" type="ORF">SAMN05443661_11610</name>
</gene>
<evidence type="ECO:0000256" key="3">
    <source>
        <dbReference type="ARBA" id="ARBA00023239"/>
    </source>
</evidence>
<keyword evidence="3" id="KW-0456">Lyase</keyword>
<dbReference type="Proteomes" id="UP000182829">
    <property type="component" value="Unassembled WGS sequence"/>
</dbReference>